<feature type="compositionally biased region" description="Basic residues" evidence="1">
    <location>
        <begin position="112"/>
        <end position="124"/>
    </location>
</feature>
<evidence type="ECO:0000313" key="2">
    <source>
        <dbReference type="EMBL" id="USP79343.1"/>
    </source>
</evidence>
<feature type="region of interest" description="Disordered" evidence="1">
    <location>
        <begin position="224"/>
        <end position="313"/>
    </location>
</feature>
<name>A0A9Q9DT28_CURCL</name>
<evidence type="ECO:0000313" key="3">
    <source>
        <dbReference type="Proteomes" id="UP001056012"/>
    </source>
</evidence>
<reference evidence="2" key="1">
    <citation type="submission" date="2021-12" db="EMBL/GenBank/DDBJ databases">
        <title>Curvularia clavata genome.</title>
        <authorList>
            <person name="Cao Y."/>
        </authorList>
    </citation>
    <scope>NUCLEOTIDE SEQUENCE</scope>
    <source>
        <strain evidence="2">Yc1106</strain>
    </source>
</reference>
<evidence type="ECO:0000256" key="1">
    <source>
        <dbReference type="SAM" id="MobiDB-lite"/>
    </source>
</evidence>
<feature type="compositionally biased region" description="Polar residues" evidence="1">
    <location>
        <begin position="76"/>
        <end position="91"/>
    </location>
</feature>
<feature type="region of interest" description="Disordered" evidence="1">
    <location>
        <begin position="76"/>
        <end position="129"/>
    </location>
</feature>
<organism evidence="2 3">
    <name type="scientific">Curvularia clavata</name>
    <dbReference type="NCBI Taxonomy" id="95742"/>
    <lineage>
        <taxon>Eukaryota</taxon>
        <taxon>Fungi</taxon>
        <taxon>Dikarya</taxon>
        <taxon>Ascomycota</taxon>
        <taxon>Pezizomycotina</taxon>
        <taxon>Dothideomycetes</taxon>
        <taxon>Pleosporomycetidae</taxon>
        <taxon>Pleosporales</taxon>
        <taxon>Pleosporineae</taxon>
        <taxon>Pleosporaceae</taxon>
        <taxon>Curvularia</taxon>
    </lineage>
</organism>
<dbReference type="Proteomes" id="UP001056012">
    <property type="component" value="Chromosome 4"/>
</dbReference>
<feature type="compositionally biased region" description="Basic and acidic residues" evidence="1">
    <location>
        <begin position="225"/>
        <end position="251"/>
    </location>
</feature>
<feature type="compositionally biased region" description="Basic and acidic residues" evidence="1">
    <location>
        <begin position="261"/>
        <end position="282"/>
    </location>
</feature>
<sequence length="849" mass="95760">MARRRPPVLNFDYNNMHITEKSFFEGFGIEDENTRAKIKARRKRAFLEVNPRRVTYHGADGIKVSAITYMITQSRTAVNRSKQTHQSSQSCGDKRRREGSASDSEDVDKTRMTKKRPRRHPVRKIKYESDENDDLQIVPSIESRPYRDSYRESLPEHGVIEDEDIITEIGIEELSTGSIVSLEKLASIARSLVDYLGFVFSPPQHGDERFSAWLDGTLHHLASRRSSDVPTKDESTRGGGSDVEHAPEKSRRQTPVKKPHTRETIDLTVDGRRSESPTRHTGGETLTSAPANPDFGIDGDLEEDQGPEEDQGLEVDAEANARAEEDAIQYALSSRTAITAKASAARTNLDIYKRAARTFGMELNALRPTQEQCRIVGATEAHIDAFSSKRGCVLADEIGFGKTHTSLRAWKINFDAVVKTHSTNPTLEELYFPPMEDGKVNSIKPRIGATFISASPRGLKAWPQAWSRMMGSSKALLPFPANWRPKLVILHGDGQTYAQEFGGHASGIYWTMTQQDWAEVLPKPDWNNSREPIQPPHKELEWEFTGTSNWPESPGATTSRPAPTSTQYVIVSTNNSWRNYITCTWTPDNKYKNLQRYLQSQTNEKGWVVVDELHAAGSEHTLTYTEVVNVFRTGRPKQAWPGVIGITGSALANGIDTTTAFAVNAIKRSKPKDKAGETLKLINATHDIRYEEVQFEDEYHQELVDVEEQVKATVEEKWKEAKREWEEKNRPGEEPLRPALDRADPRAYVNARILASFPNLLKAIQAWQDEHPDEPRIVGEGLQAGNRQYRIGQQQPRVEVKWLVHKDSYIETKIARKNKATNRFADRVKGATVKDIRALADEGMDQMVA</sequence>
<protein>
    <submittedName>
        <fullName evidence="2">Uncharacterized protein</fullName>
    </submittedName>
</protein>
<accession>A0A9Q9DT28</accession>
<feature type="compositionally biased region" description="Acidic residues" evidence="1">
    <location>
        <begin position="297"/>
        <end position="313"/>
    </location>
</feature>
<proteinExistence type="predicted"/>
<dbReference type="AlphaFoldDB" id="A0A9Q9DT28"/>
<dbReference type="EMBL" id="CP089277">
    <property type="protein sequence ID" value="USP79343.1"/>
    <property type="molecule type" value="Genomic_DNA"/>
</dbReference>
<dbReference type="VEuPathDB" id="FungiDB:yc1106_06617"/>
<gene>
    <name evidence="2" type="ORF">yc1106_06617</name>
</gene>
<keyword evidence="3" id="KW-1185">Reference proteome</keyword>